<keyword evidence="1" id="KW-0812">Transmembrane</keyword>
<keyword evidence="4" id="KW-1185">Reference proteome</keyword>
<dbReference type="InterPro" id="IPR006976">
    <property type="entry name" value="VanZ-like"/>
</dbReference>
<dbReference type="AlphaFoldDB" id="Q0YRZ8"/>
<evidence type="ECO:0000313" key="3">
    <source>
        <dbReference type="EMBL" id="EAT59074.1"/>
    </source>
</evidence>
<feature type="transmembrane region" description="Helical" evidence="1">
    <location>
        <begin position="34"/>
        <end position="52"/>
    </location>
</feature>
<dbReference type="NCBIfam" id="NF037970">
    <property type="entry name" value="vanZ_1"/>
    <property type="match status" value="1"/>
</dbReference>
<proteinExistence type="predicted"/>
<keyword evidence="1" id="KW-1133">Transmembrane helix</keyword>
<comment type="caution">
    <text evidence="3">The sequence shown here is derived from an EMBL/GenBank/DDBJ whole genome shotgun (WGS) entry which is preliminary data.</text>
</comment>
<protein>
    <recommendedName>
        <fullName evidence="2">VanZ-like domain-containing protein</fullName>
    </recommendedName>
</protein>
<sequence length="118" mass="13086">MILSRLMLTAAVVLISWQATVRSGVDLHVENGDKLLHFLAFAVLAVLVDFAFPKSRFGMFKIIPLILYGLAIEYVQSFLPCRSASLADLLVDIVGIGSYLVSIPMLQRLPLLQARWVV</sequence>
<reference evidence="3 4" key="2">
    <citation type="submission" date="2006-07" db="EMBL/GenBank/DDBJ databases">
        <title>Sequencing of the draft genome and assembly of Chlorobium ferroxidans DSM 13031.</title>
        <authorList>
            <consortium name="US DOE Joint Genome Institute (JGI-PGF)"/>
            <person name="Copeland A."/>
            <person name="Lucas S."/>
            <person name="Lapidus A."/>
            <person name="Barry K."/>
            <person name="Glavina del Rio T."/>
            <person name="Dalin E."/>
            <person name="Tice H."/>
            <person name="Bruce D."/>
            <person name="Pitluck S."/>
            <person name="Richardson P."/>
        </authorList>
    </citation>
    <scope>NUCLEOTIDE SEQUENCE [LARGE SCALE GENOMIC DNA]</scope>
    <source>
        <strain evidence="3 4">DSM 13031</strain>
    </source>
</reference>
<feature type="transmembrane region" description="Helical" evidence="1">
    <location>
        <begin position="59"/>
        <end position="79"/>
    </location>
</feature>
<organism evidence="3 4">
    <name type="scientific">Chlorobium ferrooxidans DSM 13031</name>
    <dbReference type="NCBI Taxonomy" id="377431"/>
    <lineage>
        <taxon>Bacteria</taxon>
        <taxon>Pseudomonadati</taxon>
        <taxon>Chlorobiota</taxon>
        <taxon>Chlorobiia</taxon>
        <taxon>Chlorobiales</taxon>
        <taxon>Chlorobiaceae</taxon>
        <taxon>Chlorobium/Pelodictyon group</taxon>
        <taxon>Chlorobium</taxon>
    </lineage>
</organism>
<dbReference type="Proteomes" id="UP000004162">
    <property type="component" value="Unassembled WGS sequence"/>
</dbReference>
<evidence type="ECO:0000256" key="1">
    <source>
        <dbReference type="SAM" id="Phobius"/>
    </source>
</evidence>
<feature type="domain" description="VanZ-like" evidence="2">
    <location>
        <begin position="29"/>
        <end position="97"/>
    </location>
</feature>
<keyword evidence="1" id="KW-0472">Membrane</keyword>
<name>Q0YRZ8_9CHLB</name>
<dbReference type="Pfam" id="PF04892">
    <property type="entry name" value="VanZ"/>
    <property type="match status" value="1"/>
</dbReference>
<evidence type="ECO:0000313" key="4">
    <source>
        <dbReference type="Proteomes" id="UP000004162"/>
    </source>
</evidence>
<feature type="transmembrane region" description="Helical" evidence="1">
    <location>
        <begin position="85"/>
        <end position="106"/>
    </location>
</feature>
<dbReference type="EMBL" id="AASE01000008">
    <property type="protein sequence ID" value="EAT59074.1"/>
    <property type="molecule type" value="Genomic_DNA"/>
</dbReference>
<gene>
    <name evidence="3" type="ORF">CferDRAFT_0989</name>
</gene>
<dbReference type="OrthoDB" id="5356065at2"/>
<evidence type="ECO:0000259" key="2">
    <source>
        <dbReference type="Pfam" id="PF04892"/>
    </source>
</evidence>
<accession>Q0YRZ8</accession>
<reference evidence="3 4" key="1">
    <citation type="submission" date="2006-07" db="EMBL/GenBank/DDBJ databases">
        <title>Annotation of the draft genome assembly of Chlorobium ferroxidans DSM 13031.</title>
        <authorList>
            <consortium name="US DOE Joint Genome Institute (JGI-ORNL)"/>
            <person name="Larimer F."/>
            <person name="Land M."/>
            <person name="Hauser L."/>
        </authorList>
    </citation>
    <scope>NUCLEOTIDE SEQUENCE [LARGE SCALE GENOMIC DNA]</scope>
    <source>
        <strain evidence="3 4">DSM 13031</strain>
    </source>
</reference>